<reference evidence="1 2" key="1">
    <citation type="submission" date="2024-04" db="EMBL/GenBank/DDBJ databases">
        <authorList>
            <person name="Rising A."/>
            <person name="Reimegard J."/>
            <person name="Sonavane S."/>
            <person name="Akerstrom W."/>
            <person name="Nylinder S."/>
            <person name="Hedman E."/>
            <person name="Kallberg Y."/>
        </authorList>
    </citation>
    <scope>NUCLEOTIDE SEQUENCE [LARGE SCALE GENOMIC DNA]</scope>
</reference>
<protein>
    <submittedName>
        <fullName evidence="1">Uncharacterized protein</fullName>
    </submittedName>
</protein>
<accession>A0AAV2BAY4</accession>
<comment type="caution">
    <text evidence="1">The sequence shown here is derived from an EMBL/GenBank/DDBJ whole genome shotgun (WGS) entry which is preliminary data.</text>
</comment>
<dbReference type="AlphaFoldDB" id="A0AAV2BAY4"/>
<evidence type="ECO:0000313" key="1">
    <source>
        <dbReference type="EMBL" id="CAL1293395.1"/>
    </source>
</evidence>
<organism evidence="1 2">
    <name type="scientific">Larinioides sclopetarius</name>
    <dbReference type="NCBI Taxonomy" id="280406"/>
    <lineage>
        <taxon>Eukaryota</taxon>
        <taxon>Metazoa</taxon>
        <taxon>Ecdysozoa</taxon>
        <taxon>Arthropoda</taxon>
        <taxon>Chelicerata</taxon>
        <taxon>Arachnida</taxon>
        <taxon>Araneae</taxon>
        <taxon>Araneomorphae</taxon>
        <taxon>Entelegynae</taxon>
        <taxon>Araneoidea</taxon>
        <taxon>Araneidae</taxon>
        <taxon>Larinioides</taxon>
    </lineage>
</organism>
<dbReference type="EMBL" id="CAXIEN010000325">
    <property type="protein sequence ID" value="CAL1293395.1"/>
    <property type="molecule type" value="Genomic_DNA"/>
</dbReference>
<name>A0AAV2BAY4_9ARAC</name>
<keyword evidence="2" id="KW-1185">Reference proteome</keyword>
<gene>
    <name evidence="1" type="ORF">LARSCL_LOCUS18160</name>
</gene>
<sequence>MTRTTPLPAFPLQTSAPRQREDVWPLRMIYRATRPVHGGSLVESGFEPATLRSQGRDPLLLEGYHSTKAVYLE</sequence>
<dbReference type="Proteomes" id="UP001497382">
    <property type="component" value="Unassembled WGS sequence"/>
</dbReference>
<proteinExistence type="predicted"/>
<evidence type="ECO:0000313" key="2">
    <source>
        <dbReference type="Proteomes" id="UP001497382"/>
    </source>
</evidence>